<evidence type="ECO:0000313" key="3">
    <source>
        <dbReference type="EMBL" id="TAI47630.1"/>
    </source>
</evidence>
<dbReference type="EMBL" id="SGIU01000002">
    <property type="protein sequence ID" value="TAI47630.1"/>
    <property type="molecule type" value="Genomic_DNA"/>
</dbReference>
<feature type="domain" description="Macro" evidence="2">
    <location>
        <begin position="347"/>
        <end position="483"/>
    </location>
</feature>
<evidence type="ECO:0000259" key="2">
    <source>
        <dbReference type="SMART" id="SM00506"/>
    </source>
</evidence>
<keyword evidence="4" id="KW-1185">Reference proteome</keyword>
<comment type="catalytic activity">
    <reaction evidence="1">
        <text>an N-(ADP-alpha-D-ribosyl)-thymidine in DNA + H2O = a thymidine in DNA + ADP-D-ribose</text>
        <dbReference type="Rhea" id="RHEA:71655"/>
        <dbReference type="Rhea" id="RHEA-COMP:13556"/>
        <dbReference type="Rhea" id="RHEA-COMP:18051"/>
        <dbReference type="ChEBI" id="CHEBI:15377"/>
        <dbReference type="ChEBI" id="CHEBI:57967"/>
        <dbReference type="ChEBI" id="CHEBI:137386"/>
        <dbReference type="ChEBI" id="CHEBI:191199"/>
    </reaction>
    <physiologicalReaction direction="left-to-right" evidence="1">
        <dbReference type="Rhea" id="RHEA:71656"/>
    </physiologicalReaction>
</comment>
<dbReference type="OrthoDB" id="9780211at2"/>
<organism evidence="3 4">
    <name type="scientific">Flagellimonas allohymeniacidonis</name>
    <dbReference type="NCBI Taxonomy" id="2517819"/>
    <lineage>
        <taxon>Bacteria</taxon>
        <taxon>Pseudomonadati</taxon>
        <taxon>Bacteroidota</taxon>
        <taxon>Flavobacteriia</taxon>
        <taxon>Flavobacteriales</taxon>
        <taxon>Flavobacteriaceae</taxon>
        <taxon>Flagellimonas</taxon>
    </lineage>
</organism>
<dbReference type="InterPro" id="IPR002589">
    <property type="entry name" value="Macro_dom"/>
</dbReference>
<dbReference type="Gene3D" id="3.40.220.10">
    <property type="entry name" value="Leucine Aminopeptidase, subunit E, domain 1"/>
    <property type="match status" value="1"/>
</dbReference>
<dbReference type="InterPro" id="IPR010359">
    <property type="entry name" value="IrrE_HExxH"/>
</dbReference>
<dbReference type="Gene3D" id="1.10.10.2910">
    <property type="match status" value="1"/>
</dbReference>
<gene>
    <name evidence="3" type="ORF">EW142_13280</name>
</gene>
<protein>
    <submittedName>
        <fullName evidence="3">ImmA/IrrE family metallo-endopeptidase</fullName>
    </submittedName>
</protein>
<name>A0A4V2HSG1_9FLAO</name>
<dbReference type="PANTHER" id="PTHR12521:SF0">
    <property type="entry name" value="ADP-RIBOSE GLYCOHYDROLASE OARD1"/>
    <property type="match status" value="1"/>
</dbReference>
<dbReference type="InterPro" id="IPR050892">
    <property type="entry name" value="ADP-ribose_metab_enzymes"/>
</dbReference>
<dbReference type="RefSeq" id="WP_130614606.1">
    <property type="nucleotide sequence ID" value="NZ_SGIU01000002.1"/>
</dbReference>
<dbReference type="SMART" id="SM00506">
    <property type="entry name" value="A1pp"/>
    <property type="match status" value="1"/>
</dbReference>
<dbReference type="GO" id="GO:0140291">
    <property type="term" value="P:peptidyl-glutamate ADP-deribosylation"/>
    <property type="evidence" value="ECO:0007669"/>
    <property type="project" value="TreeGrafter"/>
</dbReference>
<dbReference type="InterPro" id="IPR043472">
    <property type="entry name" value="Macro_dom-like"/>
</dbReference>
<dbReference type="Proteomes" id="UP000291981">
    <property type="component" value="Unassembled WGS sequence"/>
</dbReference>
<dbReference type="PANTHER" id="PTHR12521">
    <property type="entry name" value="PROTEIN C6ORF130"/>
    <property type="match status" value="1"/>
</dbReference>
<proteinExistence type="predicted"/>
<dbReference type="AlphaFoldDB" id="A0A4V2HSG1"/>
<accession>A0A4V2HSG1</accession>
<comment type="caution">
    <text evidence="3">The sequence shown here is derived from an EMBL/GenBank/DDBJ whole genome shotgun (WGS) entry which is preliminary data.</text>
</comment>
<evidence type="ECO:0000256" key="1">
    <source>
        <dbReference type="ARBA" id="ARBA00035885"/>
    </source>
</evidence>
<evidence type="ECO:0000313" key="4">
    <source>
        <dbReference type="Proteomes" id="UP000291981"/>
    </source>
</evidence>
<dbReference type="SUPFAM" id="SSF52949">
    <property type="entry name" value="Macro domain-like"/>
    <property type="match status" value="1"/>
</dbReference>
<sequence>MDKELYSDYKFFSVAKSGNIDDAESPTKGTDFLNEYLEKSGFGIFVNRENQSIKKPIPKKTPFEESIEWKHPSVLKLVNEEGSGLTDPIEIIREKSRKMVLEALTNGWHGPPFDVIKLAKMNGYEVHPNESVAEARIIPASNTFKIEYNPFQSPARINFSIAHEIAHTLFSDCGDTIRYRKNELEKGSWQLEFLCNIAASELLLPYAEFTNTANEVDLDIKSLIDIARKYRASVESVFLRFSQVVEKPCTIAICTFNPDNQLVVNYSKNSLNAHLEIPKGYIIPENSNVYDCVKAGFTSYGLENWGLFGETRYAIHGVGLSPIKKQTQARVGILIVPEYFDPKPKKGIYIVYGDATSPRGKGNKIIAQVVNSSGGVGFGFGRAMAEKYPLSKKALHGWKKEKESFYLGNYQSVKIEDDLFVFQMLAQKGLYPKNDVIPLKYDKLRDGLIALREFSKSINASIHMPAIGAGQAGGDWNIIKGMIYDELITHGIDVIIYLLPGKNAQPNKSRTLTLFKKYEE</sequence>
<dbReference type="Pfam" id="PF06114">
    <property type="entry name" value="Peptidase_M78"/>
    <property type="match status" value="1"/>
</dbReference>
<reference evidence="3 4" key="1">
    <citation type="submission" date="2019-02" db="EMBL/GenBank/DDBJ databases">
        <title>Draft genome sequence of Muricauda sp. 176CP4-71.</title>
        <authorList>
            <person name="Park J.-S."/>
        </authorList>
    </citation>
    <scope>NUCLEOTIDE SEQUENCE [LARGE SCALE GENOMIC DNA]</scope>
    <source>
        <strain evidence="3 4">176CP4-71</strain>
    </source>
</reference>